<reference evidence="2" key="1">
    <citation type="submission" date="2019-08" db="EMBL/GenBank/DDBJ databases">
        <authorList>
            <person name="Kucharzyk K."/>
            <person name="Murdoch R.W."/>
            <person name="Higgins S."/>
            <person name="Loffler F."/>
        </authorList>
    </citation>
    <scope>NUCLEOTIDE SEQUENCE</scope>
</reference>
<name>A0A645H3T6_9ZZZZ</name>
<organism evidence="2">
    <name type="scientific">bioreactor metagenome</name>
    <dbReference type="NCBI Taxonomy" id="1076179"/>
    <lineage>
        <taxon>unclassified sequences</taxon>
        <taxon>metagenomes</taxon>
        <taxon>ecological metagenomes</taxon>
    </lineage>
</organism>
<evidence type="ECO:0000313" key="2">
    <source>
        <dbReference type="EMBL" id="MPN32659.1"/>
    </source>
</evidence>
<comment type="caution">
    <text evidence="2">The sequence shown here is derived from an EMBL/GenBank/DDBJ whole genome shotgun (WGS) entry which is preliminary data.</text>
</comment>
<sequence length="87" mass="9314">MGGTPGNSVIRKPAQLSLFQFRYFQKTAVASEAGSGGKDLRGGKEKYGETRRTRAAALHPVHEGIVAEGGCRDSGRVSDAVEHPQKF</sequence>
<dbReference type="AlphaFoldDB" id="A0A645H3T6"/>
<gene>
    <name evidence="2" type="ORF">SDC9_180139</name>
</gene>
<feature type="region of interest" description="Disordered" evidence="1">
    <location>
        <begin position="31"/>
        <end position="50"/>
    </location>
</feature>
<accession>A0A645H3T6</accession>
<dbReference type="EMBL" id="VSSQ01084784">
    <property type="protein sequence ID" value="MPN32659.1"/>
    <property type="molecule type" value="Genomic_DNA"/>
</dbReference>
<feature type="compositionally biased region" description="Basic and acidic residues" evidence="1">
    <location>
        <begin position="38"/>
        <end position="50"/>
    </location>
</feature>
<evidence type="ECO:0000256" key="1">
    <source>
        <dbReference type="SAM" id="MobiDB-lite"/>
    </source>
</evidence>
<proteinExistence type="predicted"/>
<protein>
    <submittedName>
        <fullName evidence="2">Uncharacterized protein</fullName>
    </submittedName>
</protein>